<sequence length="316" mass="36739">MAKECDCGRYYRRSSFLQSLNAIPSSTITSILVGKVRVNRGTLRYRRNDENKCVNVSKNYENYFNAAVFEKVNTERRGPEIYPAEEEFYPTLHRLLTGRRNWREYLVYVAYADQTNSEKEKIETTKRNPLRISRQERMDGRYLSLRPSSYREDSRNRRDVIDMGLPEEDSKFLLSIWSAVLPIRVGAKLLLEPYYPNQSARQFGFDQGVLSNHLSFIRALRQQRNVMDLAQACANLQRRYIVAKFYIPPSYYEGVSSKVEEIFSVVKTAVKIEELVDVDWVKALSEQDLTCSSEIAHIKDQLNNLSGKASKLKVKE</sequence>
<gene>
    <name evidence="1" type="ORF">Cgig2_025752</name>
</gene>
<name>A0A9Q1JMJ5_9CARY</name>
<organism evidence="1 2">
    <name type="scientific">Carnegiea gigantea</name>
    <dbReference type="NCBI Taxonomy" id="171969"/>
    <lineage>
        <taxon>Eukaryota</taxon>
        <taxon>Viridiplantae</taxon>
        <taxon>Streptophyta</taxon>
        <taxon>Embryophyta</taxon>
        <taxon>Tracheophyta</taxon>
        <taxon>Spermatophyta</taxon>
        <taxon>Magnoliopsida</taxon>
        <taxon>eudicotyledons</taxon>
        <taxon>Gunneridae</taxon>
        <taxon>Pentapetalae</taxon>
        <taxon>Caryophyllales</taxon>
        <taxon>Cactineae</taxon>
        <taxon>Cactaceae</taxon>
        <taxon>Cactoideae</taxon>
        <taxon>Echinocereeae</taxon>
        <taxon>Carnegiea</taxon>
    </lineage>
</organism>
<dbReference type="Proteomes" id="UP001153076">
    <property type="component" value="Unassembled WGS sequence"/>
</dbReference>
<comment type="caution">
    <text evidence="1">The sequence shown here is derived from an EMBL/GenBank/DDBJ whole genome shotgun (WGS) entry which is preliminary data.</text>
</comment>
<dbReference type="EMBL" id="JAKOGI010001658">
    <property type="protein sequence ID" value="KAJ8424535.1"/>
    <property type="molecule type" value="Genomic_DNA"/>
</dbReference>
<dbReference type="OrthoDB" id="1746559at2759"/>
<accession>A0A9Q1JMJ5</accession>
<reference evidence="1" key="1">
    <citation type="submission" date="2022-04" db="EMBL/GenBank/DDBJ databases">
        <title>Carnegiea gigantea Genome sequencing and assembly v2.</title>
        <authorList>
            <person name="Copetti D."/>
            <person name="Sanderson M.J."/>
            <person name="Burquez A."/>
            <person name="Wojciechowski M.F."/>
        </authorList>
    </citation>
    <scope>NUCLEOTIDE SEQUENCE</scope>
    <source>
        <strain evidence="1">SGP5-SGP5p</strain>
        <tissue evidence="1">Aerial part</tissue>
    </source>
</reference>
<evidence type="ECO:0000313" key="2">
    <source>
        <dbReference type="Proteomes" id="UP001153076"/>
    </source>
</evidence>
<proteinExistence type="predicted"/>
<keyword evidence="2" id="KW-1185">Reference proteome</keyword>
<dbReference type="AlphaFoldDB" id="A0A9Q1JMJ5"/>
<evidence type="ECO:0000313" key="1">
    <source>
        <dbReference type="EMBL" id="KAJ8424535.1"/>
    </source>
</evidence>
<protein>
    <submittedName>
        <fullName evidence="1">Uncharacterized protein</fullName>
    </submittedName>
</protein>